<feature type="compositionally biased region" description="Basic and acidic residues" evidence="1">
    <location>
        <begin position="92"/>
        <end position="121"/>
    </location>
</feature>
<dbReference type="Proteomes" id="UP001497457">
    <property type="component" value="Chromosome 5rd"/>
</dbReference>
<feature type="region of interest" description="Disordered" evidence="1">
    <location>
        <begin position="88"/>
        <end position="235"/>
    </location>
</feature>
<gene>
    <name evidence="2" type="ORF">URODEC1_LOCUS98797</name>
</gene>
<feature type="compositionally biased region" description="Basic and acidic residues" evidence="1">
    <location>
        <begin position="146"/>
        <end position="183"/>
    </location>
</feature>
<accession>A0ABC9ETU6</accession>
<evidence type="ECO:0000256" key="1">
    <source>
        <dbReference type="SAM" id="MobiDB-lite"/>
    </source>
</evidence>
<sequence length="567" mass="61800">MNWVLWFCLPPLDAIRHHEQQCVPDLCCFGRFCMVRFVVVDNADDVKAAATAAAGELARALGLLRPVGAEHGAQHERGADELRCQHAAPHPAEVKPERPERESQRHGHAHPVERRDVDPRRLLRPRAAAQHAAPRRLRAVSQLGQAEKRQRGRRQPEDGVVGREHPRPDAPHGHRKRAGDEPQRGAQAEPDARDEARPVGPPGAQLVPDARGHGAAERVREDVDERGGLDEHPHCRHRRLGVDEHAAEEHHDLIPPPLQAHRHAAVHAQPHKAPPLLGRRRRRRFLVGGRARALQHLGVVVQIRGGGAAAHSAEVGVRHEEEQEVEVCPGAAERDAADAEAEDVDEDVVDGHVEEQRGGGAVGERQRDGLRAEVDADRVEEALHGEVREAAEDVRISRGGDVGVLPRGHEDPVHGEPEHADGQRRREEEQRRAPERGAEEVGAPGAERLAAHGVHPAGEAGEDGVAGDVGEAESEGAAGERKLAEPAEEHHGHKGAHVEQDPGADHWPREAEDGGHLGEDAAGRRRPGVVFEQLRVAAGRREERPVVALRRLRAAARRRHGSGARPA</sequence>
<reference evidence="2 3" key="2">
    <citation type="submission" date="2024-10" db="EMBL/GenBank/DDBJ databases">
        <authorList>
            <person name="Ryan C."/>
        </authorList>
    </citation>
    <scope>NUCLEOTIDE SEQUENCE [LARGE SCALE GENOMIC DNA]</scope>
</reference>
<feature type="region of interest" description="Disordered" evidence="1">
    <location>
        <begin position="261"/>
        <end position="280"/>
    </location>
</feature>
<evidence type="ECO:0000313" key="2">
    <source>
        <dbReference type="EMBL" id="CAL5063278.1"/>
    </source>
</evidence>
<feature type="compositionally biased region" description="Basic and acidic residues" evidence="1">
    <location>
        <begin position="210"/>
        <end position="233"/>
    </location>
</feature>
<dbReference type="EMBL" id="OZ075115">
    <property type="protein sequence ID" value="CAL5063278.1"/>
    <property type="molecule type" value="Genomic_DNA"/>
</dbReference>
<proteinExistence type="predicted"/>
<feature type="compositionally biased region" description="Basic and acidic residues" evidence="1">
    <location>
        <begin position="407"/>
        <end position="439"/>
    </location>
</feature>
<feature type="region of interest" description="Disordered" evidence="1">
    <location>
        <begin position="390"/>
        <end position="526"/>
    </location>
</feature>
<protein>
    <submittedName>
        <fullName evidence="2">Uncharacterized protein</fullName>
    </submittedName>
</protein>
<dbReference type="AlphaFoldDB" id="A0ABC9ETU6"/>
<reference evidence="3" key="1">
    <citation type="submission" date="2024-06" db="EMBL/GenBank/DDBJ databases">
        <authorList>
            <person name="Ryan C."/>
        </authorList>
    </citation>
    <scope>NUCLEOTIDE SEQUENCE [LARGE SCALE GENOMIC DNA]</scope>
</reference>
<keyword evidence="3" id="KW-1185">Reference proteome</keyword>
<feature type="compositionally biased region" description="Basic and acidic residues" evidence="1">
    <location>
        <begin position="478"/>
        <end position="523"/>
    </location>
</feature>
<organism evidence="2 3">
    <name type="scientific">Urochloa decumbens</name>
    <dbReference type="NCBI Taxonomy" id="240449"/>
    <lineage>
        <taxon>Eukaryota</taxon>
        <taxon>Viridiplantae</taxon>
        <taxon>Streptophyta</taxon>
        <taxon>Embryophyta</taxon>
        <taxon>Tracheophyta</taxon>
        <taxon>Spermatophyta</taxon>
        <taxon>Magnoliopsida</taxon>
        <taxon>Liliopsida</taxon>
        <taxon>Poales</taxon>
        <taxon>Poaceae</taxon>
        <taxon>PACMAD clade</taxon>
        <taxon>Panicoideae</taxon>
        <taxon>Panicodae</taxon>
        <taxon>Paniceae</taxon>
        <taxon>Melinidinae</taxon>
        <taxon>Urochloa</taxon>
    </lineage>
</organism>
<name>A0ABC9ETU6_9POAL</name>
<evidence type="ECO:0000313" key="3">
    <source>
        <dbReference type="Proteomes" id="UP001497457"/>
    </source>
</evidence>